<keyword evidence="6" id="KW-0813">Transport</keyword>
<proteinExistence type="inferred from homology"/>
<dbReference type="GO" id="GO:0043190">
    <property type="term" value="C:ATP-binding cassette (ABC) transporter complex"/>
    <property type="evidence" value="ECO:0007669"/>
    <property type="project" value="InterPro"/>
</dbReference>
<dbReference type="Gene3D" id="1.10.3470.10">
    <property type="entry name" value="ABC transporter involved in vitamin B12 uptake, BtuC"/>
    <property type="match status" value="1"/>
</dbReference>
<evidence type="ECO:0000256" key="6">
    <source>
        <dbReference type="RuleBase" id="RU003943"/>
    </source>
</evidence>
<feature type="transmembrane region" description="Helical" evidence="7">
    <location>
        <begin position="179"/>
        <end position="203"/>
    </location>
</feature>
<name>A0A9X8ZKN5_9BACI</name>
<reference evidence="8 9" key="1">
    <citation type="journal article" date="2019" name="Environ. Microbiol.">
        <title>An active ?-lactamase is a part of an orchestrated cell wall stress resistance network of Bacillus subtilis and related rhizosphere species.</title>
        <authorList>
            <person name="Bucher T."/>
            <person name="Keren-Paz A."/>
            <person name="Hausser J."/>
            <person name="Olender T."/>
            <person name="Cytryn E."/>
            <person name="Kolodkin-Gal I."/>
        </authorList>
    </citation>
    <scope>NUCLEOTIDE SEQUENCE [LARGE SCALE GENOMIC DNA]</scope>
    <source>
        <strain evidence="8 9">I4</strain>
    </source>
</reference>
<dbReference type="AlphaFoldDB" id="A0A9X8ZKN5"/>
<evidence type="ECO:0000313" key="8">
    <source>
        <dbReference type="EMBL" id="TKH15449.1"/>
    </source>
</evidence>
<evidence type="ECO:0000256" key="2">
    <source>
        <dbReference type="ARBA" id="ARBA00008034"/>
    </source>
</evidence>
<dbReference type="SUPFAM" id="SSF81345">
    <property type="entry name" value="ABC transporter involved in vitamin B12 uptake, BtuC"/>
    <property type="match status" value="1"/>
</dbReference>
<dbReference type="Pfam" id="PF00950">
    <property type="entry name" value="ABC-3"/>
    <property type="match status" value="1"/>
</dbReference>
<feature type="transmembrane region" description="Helical" evidence="7">
    <location>
        <begin position="44"/>
        <end position="73"/>
    </location>
</feature>
<gene>
    <name evidence="8" type="ORF">FC678_02190</name>
</gene>
<dbReference type="FunFam" id="1.10.3470.10:FF:000008">
    <property type="entry name" value="Zinc ABC transporter, permease protein"/>
    <property type="match status" value="1"/>
</dbReference>
<feature type="transmembrane region" description="Helical" evidence="7">
    <location>
        <begin position="246"/>
        <end position="267"/>
    </location>
</feature>
<keyword evidence="5 7" id="KW-0472">Membrane</keyword>
<keyword evidence="4 7" id="KW-1133">Transmembrane helix</keyword>
<dbReference type="PANTHER" id="PTHR30477:SF0">
    <property type="entry name" value="METAL TRANSPORT SYSTEM MEMBRANE PROTEIN TM_0125-RELATED"/>
    <property type="match status" value="1"/>
</dbReference>
<organism evidence="8 9">
    <name type="scientific">Peribacillus simplex</name>
    <dbReference type="NCBI Taxonomy" id="1478"/>
    <lineage>
        <taxon>Bacteria</taxon>
        <taxon>Bacillati</taxon>
        <taxon>Bacillota</taxon>
        <taxon>Bacilli</taxon>
        <taxon>Bacillales</taxon>
        <taxon>Bacillaceae</taxon>
        <taxon>Peribacillus</taxon>
    </lineage>
</organism>
<accession>A0A9X8ZKN5</accession>
<dbReference type="EMBL" id="SZNT01000020">
    <property type="protein sequence ID" value="TKH15449.1"/>
    <property type="molecule type" value="Genomic_DNA"/>
</dbReference>
<feature type="transmembrane region" description="Helical" evidence="7">
    <location>
        <begin position="215"/>
        <end position="240"/>
    </location>
</feature>
<comment type="caution">
    <text evidence="8">The sequence shown here is derived from an EMBL/GenBank/DDBJ whole genome shotgun (WGS) entry which is preliminary data.</text>
</comment>
<feature type="transmembrane region" description="Helical" evidence="7">
    <location>
        <begin position="85"/>
        <end position="107"/>
    </location>
</feature>
<dbReference type="InterPro" id="IPR001626">
    <property type="entry name" value="ABC_TroCD"/>
</dbReference>
<evidence type="ECO:0000256" key="3">
    <source>
        <dbReference type="ARBA" id="ARBA00022692"/>
    </source>
</evidence>
<evidence type="ECO:0000256" key="4">
    <source>
        <dbReference type="ARBA" id="ARBA00022989"/>
    </source>
</evidence>
<protein>
    <submittedName>
        <fullName evidence="8">Metal ABC transporter permease</fullName>
    </submittedName>
</protein>
<comment type="similarity">
    <text evidence="2 6">Belongs to the ABC-3 integral membrane protein family.</text>
</comment>
<evidence type="ECO:0000313" key="9">
    <source>
        <dbReference type="Proteomes" id="UP000309170"/>
    </source>
</evidence>
<feature type="transmembrane region" description="Helical" evidence="7">
    <location>
        <begin position="119"/>
        <end position="148"/>
    </location>
</feature>
<keyword evidence="3 6" id="KW-0812">Transmembrane</keyword>
<dbReference type="Proteomes" id="UP000309170">
    <property type="component" value="Unassembled WGS sequence"/>
</dbReference>
<evidence type="ECO:0000256" key="1">
    <source>
        <dbReference type="ARBA" id="ARBA00004141"/>
    </source>
</evidence>
<dbReference type="RefSeq" id="WP_137023115.1">
    <property type="nucleotide sequence ID" value="NZ_SZNT01000020.1"/>
</dbReference>
<sequence>MEMFNLEFMQRAFWAGGLIAIIAPILGVFLVLRKQALMADTLSHVSLAGVAIGFFIHTDITLSSILVVIVGAIGIEYMRRAYRTYSEVSIAILMAAGLSFALFLLSLSEGGMTTNIEQYLFGSIVTISTKQLYVMGGVTTITLLYFFFLKRPLYLMTFDEDTAFTSGINTNLLSLSFSILVGLAVSVIIPTIGVLLVSALLVLPAAFAIRFMKGFKVVIVTAVLIAMFSIFLGLVSSYTLGTPPGATITLLLVIILFIGFLSHKLVISFNRKIKRRIRQESLKLSVARFYQKK</sequence>
<comment type="subcellular location">
    <subcellularLocation>
        <location evidence="6">Cell membrane</location>
        <topology evidence="6">Multi-pass membrane protein</topology>
    </subcellularLocation>
    <subcellularLocation>
        <location evidence="1">Membrane</location>
        <topology evidence="1">Multi-pass membrane protein</topology>
    </subcellularLocation>
</comment>
<dbReference type="CDD" id="cd06550">
    <property type="entry name" value="TM_ABC_iron-siderophores_like"/>
    <property type="match status" value="1"/>
</dbReference>
<dbReference type="GO" id="GO:0055085">
    <property type="term" value="P:transmembrane transport"/>
    <property type="evidence" value="ECO:0007669"/>
    <property type="project" value="InterPro"/>
</dbReference>
<dbReference type="GO" id="GO:0010043">
    <property type="term" value="P:response to zinc ion"/>
    <property type="evidence" value="ECO:0007669"/>
    <property type="project" value="TreeGrafter"/>
</dbReference>
<evidence type="ECO:0000256" key="5">
    <source>
        <dbReference type="ARBA" id="ARBA00023136"/>
    </source>
</evidence>
<dbReference type="InterPro" id="IPR037294">
    <property type="entry name" value="ABC_BtuC-like"/>
</dbReference>
<dbReference type="PANTHER" id="PTHR30477">
    <property type="entry name" value="ABC-TRANSPORTER METAL-BINDING PROTEIN"/>
    <property type="match status" value="1"/>
</dbReference>
<feature type="transmembrane region" description="Helical" evidence="7">
    <location>
        <begin position="12"/>
        <end position="32"/>
    </location>
</feature>
<evidence type="ECO:0000256" key="7">
    <source>
        <dbReference type="SAM" id="Phobius"/>
    </source>
</evidence>